<evidence type="ECO:0000313" key="2">
    <source>
        <dbReference type="EMBL" id="MDY3513173.1"/>
    </source>
</evidence>
<proteinExistence type="predicted"/>
<gene>
    <name evidence="2" type="ORF">PG303_08100</name>
</gene>
<evidence type="ECO:0000313" key="3">
    <source>
        <dbReference type="Proteomes" id="UP001284033"/>
    </source>
</evidence>
<dbReference type="Proteomes" id="UP001284033">
    <property type="component" value="Unassembled WGS sequence"/>
</dbReference>
<sequence length="1053" mass="117083">MKSFLKLLAIGVVANFNAQLIPSAQQMRQQEQAFYNNATVLVKQQINPQTGVPYLSTGINLSMVDSFANLYQFNDVDYNTADADLFLQAMSELHNASAESQFLSASELEAKRDSQISLQNFSTSAPMQNTVQIGIINTDFDFLFYDAENESNGGLTLQNGVFQPIAGKPSAFTKHLVMIAPQKSTVSAEGGMVSFHVNPDIYFNKGKKITHLTANFGDGVIRNLITNGLANTSKFSVNYSSPGKKVISFNVVYEDGSTFTTYGSILVTFPTSPLTTFAANSCTAKTAVISYISKIPYQAWTESAPKYGKMEYKIFYADNNQSGVCGIDRVKKPFIVIDGFDPGDKRRIEAIDCDENCKTLLDEDIRNHFNSKYQSIYDLMTYKINPNDPNETPKWITKILNEKGYDVIIINLPTERAPYDFNRIIHDYGADFIERNAMSFVSFLQDLNASMRNRGITEKAVVVGPSMGGQITRYALAYMEKKQQETGSINWNHNTKLWISMDSPHQGANIPLALQGSIAFLGYNRGLEDAKSNYEKQLMAPAARQMLIEHAEEKLYGKNGGVSPYFTKYQQNLHNNGVQGSNGYPLNLKKIAIVNGSITGTKNVNAGQTILDMRGYIDMSWLFFKWTINTFRSTQLAQPEYQQSKLLYHIGAAKPGLPVWSSSELSRPNSFSKGSLDAVPGGYYNAINDFKDQSAQTLRKKKQRRRYYVPHSEETPTAPLSFIPTHSALDTSGFSDWYQPIDKNLVCAGQTPFDSYYGETTNMEHISFTPNMVQWLLSWLNGNELTPPSNLTLNGNSVICENTEEFYSFSNICEVPTGTNFSTSPSLSVVNVSSSGITVKGVKNGLGFIYINLPNKQTIAKKIWVGKPQLRIKPEEGSTNYVVQSIESLDTGATLEDQGLTPADVTWRRKDTGAIRTGYTYFANGRGYNWHLDLEVNAKNKCGSTTYATTITPPPPGMCEYTYTVSKVQNDDYTIARIMEPVCPKQSPEDNNLIQSQSTSSETYHITVVNSLGNTVIQKTGKDFSLSNLPTGSYFVKIIKDGQMLVGQTLIKK</sequence>
<dbReference type="InterPro" id="IPR026444">
    <property type="entry name" value="Secre_tail"/>
</dbReference>
<keyword evidence="1" id="KW-0732">Signal</keyword>
<dbReference type="EMBL" id="JAQZHK010000006">
    <property type="protein sequence ID" value="MDY3513173.1"/>
    <property type="molecule type" value="Genomic_DNA"/>
</dbReference>
<comment type="caution">
    <text evidence="2">The sequence shown here is derived from an EMBL/GenBank/DDBJ whole genome shotgun (WGS) entry which is preliminary data.</text>
</comment>
<protein>
    <submittedName>
        <fullName evidence="2">T9SS type A sorting domain-containing protein</fullName>
    </submittedName>
</protein>
<reference evidence="2" key="1">
    <citation type="submission" date="2023-01" db="EMBL/GenBank/DDBJ databases">
        <title>Genome-based studies on antimicrobial resistance profiles of Riemerella anatipestifer in China, 1994 to 2021.</title>
        <authorList>
            <person name="Yang Z."/>
            <person name="Zhu D."/>
        </authorList>
    </citation>
    <scope>NUCLEOTIDE SEQUENCE</scope>
    <source>
        <strain evidence="2">RCAD1218</strain>
    </source>
</reference>
<dbReference type="NCBIfam" id="TIGR04183">
    <property type="entry name" value="Por_Secre_tail"/>
    <property type="match status" value="1"/>
</dbReference>
<dbReference type="InterPro" id="IPR029058">
    <property type="entry name" value="AB_hydrolase_fold"/>
</dbReference>
<dbReference type="AlphaFoldDB" id="A0AAP6HGU0"/>
<evidence type="ECO:0000256" key="1">
    <source>
        <dbReference type="ARBA" id="ARBA00022729"/>
    </source>
</evidence>
<dbReference type="Gene3D" id="3.40.50.1820">
    <property type="entry name" value="alpha/beta hydrolase"/>
    <property type="match status" value="1"/>
</dbReference>
<dbReference type="SUPFAM" id="SSF53474">
    <property type="entry name" value="alpha/beta-Hydrolases"/>
    <property type="match status" value="1"/>
</dbReference>
<dbReference type="RefSeq" id="WP_064964792.1">
    <property type="nucleotide sequence ID" value="NZ_CP110126.1"/>
</dbReference>
<accession>A0AAP6HGU0</accession>
<organism evidence="2 3">
    <name type="scientific">Riemerella anatipestifer</name>
    <name type="common">Moraxella anatipestifer</name>
    <dbReference type="NCBI Taxonomy" id="34085"/>
    <lineage>
        <taxon>Bacteria</taxon>
        <taxon>Pseudomonadati</taxon>
        <taxon>Bacteroidota</taxon>
        <taxon>Flavobacteriia</taxon>
        <taxon>Flavobacteriales</taxon>
        <taxon>Weeksellaceae</taxon>
        <taxon>Riemerella</taxon>
    </lineage>
</organism>
<name>A0AAP6HGU0_RIEAN</name>